<dbReference type="AlphaFoldDB" id="A0A0D2Q038"/>
<protein>
    <submittedName>
        <fullName evidence="1">Uncharacterized protein</fullName>
    </submittedName>
</protein>
<name>A0A0D2Q038_HYPSF</name>
<gene>
    <name evidence="1" type="ORF">HYPSUDRAFT_38327</name>
</gene>
<sequence length="84" mass="9231">MTSNRGATWDALHLRTLITSSSNALNSTCSDHHALPESKLSSNITRILEESSTAPADRKFVHDRVECNLNGKISKLANLITLQK</sequence>
<evidence type="ECO:0000313" key="1">
    <source>
        <dbReference type="EMBL" id="KJA24945.1"/>
    </source>
</evidence>
<dbReference type="EMBL" id="KN817534">
    <property type="protein sequence ID" value="KJA24945.1"/>
    <property type="molecule type" value="Genomic_DNA"/>
</dbReference>
<accession>A0A0D2Q038</accession>
<reference evidence="2" key="1">
    <citation type="submission" date="2014-04" db="EMBL/GenBank/DDBJ databases">
        <title>Evolutionary Origins and Diversification of the Mycorrhizal Mutualists.</title>
        <authorList>
            <consortium name="DOE Joint Genome Institute"/>
            <consortium name="Mycorrhizal Genomics Consortium"/>
            <person name="Kohler A."/>
            <person name="Kuo A."/>
            <person name="Nagy L.G."/>
            <person name="Floudas D."/>
            <person name="Copeland A."/>
            <person name="Barry K.W."/>
            <person name="Cichocki N."/>
            <person name="Veneault-Fourrey C."/>
            <person name="LaButti K."/>
            <person name="Lindquist E.A."/>
            <person name="Lipzen A."/>
            <person name="Lundell T."/>
            <person name="Morin E."/>
            <person name="Murat C."/>
            <person name="Riley R."/>
            <person name="Ohm R."/>
            <person name="Sun H."/>
            <person name="Tunlid A."/>
            <person name="Henrissat B."/>
            <person name="Grigoriev I.V."/>
            <person name="Hibbett D.S."/>
            <person name="Martin F."/>
        </authorList>
    </citation>
    <scope>NUCLEOTIDE SEQUENCE [LARGE SCALE GENOMIC DNA]</scope>
    <source>
        <strain evidence="2">FD-334 SS-4</strain>
    </source>
</reference>
<proteinExistence type="predicted"/>
<dbReference type="Proteomes" id="UP000054270">
    <property type="component" value="Unassembled WGS sequence"/>
</dbReference>
<keyword evidence="2" id="KW-1185">Reference proteome</keyword>
<organism evidence="1 2">
    <name type="scientific">Hypholoma sublateritium (strain FD-334 SS-4)</name>
    <dbReference type="NCBI Taxonomy" id="945553"/>
    <lineage>
        <taxon>Eukaryota</taxon>
        <taxon>Fungi</taxon>
        <taxon>Dikarya</taxon>
        <taxon>Basidiomycota</taxon>
        <taxon>Agaricomycotina</taxon>
        <taxon>Agaricomycetes</taxon>
        <taxon>Agaricomycetidae</taxon>
        <taxon>Agaricales</taxon>
        <taxon>Agaricineae</taxon>
        <taxon>Strophariaceae</taxon>
        <taxon>Hypholoma</taxon>
    </lineage>
</organism>
<evidence type="ECO:0000313" key="2">
    <source>
        <dbReference type="Proteomes" id="UP000054270"/>
    </source>
</evidence>